<dbReference type="Proteomes" id="UP000827976">
    <property type="component" value="Chromosome 14"/>
</dbReference>
<accession>A0ACB7UTK2</accession>
<sequence length="134" mass="14723">MRGEDQESRLLYDLCVLLLTVLRFPPPSPPPARSHPVVQRRQVSPAGIVSLLLGASMALMLCGSVTFVIGFILMPWVLGFVMLLYFVGIVSNLSGLWKAMVCSRTPDVDGISGKEMQAFSQASTYFNANKMLKE</sequence>
<name>A0ACB7UTK2_DIOAL</name>
<reference evidence="2" key="1">
    <citation type="journal article" date="2022" name="Nat. Commun.">
        <title>Chromosome evolution and the genetic basis of agronomically important traits in greater yam.</title>
        <authorList>
            <person name="Bredeson J.V."/>
            <person name="Lyons J.B."/>
            <person name="Oniyinde I.O."/>
            <person name="Okereke N.R."/>
            <person name="Kolade O."/>
            <person name="Nnabue I."/>
            <person name="Nwadili C.O."/>
            <person name="Hribova E."/>
            <person name="Parker M."/>
            <person name="Nwogha J."/>
            <person name="Shu S."/>
            <person name="Carlson J."/>
            <person name="Kariba R."/>
            <person name="Muthemba S."/>
            <person name="Knop K."/>
            <person name="Barton G.J."/>
            <person name="Sherwood A.V."/>
            <person name="Lopez-Montes A."/>
            <person name="Asiedu R."/>
            <person name="Jamnadass R."/>
            <person name="Muchugi A."/>
            <person name="Goodstein D."/>
            <person name="Egesi C.N."/>
            <person name="Featherston J."/>
            <person name="Asfaw A."/>
            <person name="Simpson G.G."/>
            <person name="Dolezel J."/>
            <person name="Hendre P.S."/>
            <person name="Van Deynze A."/>
            <person name="Kumar P.L."/>
            <person name="Obidiegwu J.E."/>
            <person name="Bhattacharjee R."/>
            <person name="Rokhsar D.S."/>
        </authorList>
    </citation>
    <scope>NUCLEOTIDE SEQUENCE [LARGE SCALE GENOMIC DNA]</scope>
    <source>
        <strain evidence="2">cv. TDa95/00328</strain>
    </source>
</reference>
<keyword evidence="2" id="KW-1185">Reference proteome</keyword>
<dbReference type="EMBL" id="CM037024">
    <property type="protein sequence ID" value="KAH7664087.1"/>
    <property type="molecule type" value="Genomic_DNA"/>
</dbReference>
<evidence type="ECO:0000313" key="1">
    <source>
        <dbReference type="EMBL" id="KAH7664087.1"/>
    </source>
</evidence>
<proteinExistence type="predicted"/>
<gene>
    <name evidence="1" type="ORF">IHE45_14G098000</name>
</gene>
<comment type="caution">
    <text evidence="1">The sequence shown here is derived from an EMBL/GenBank/DDBJ whole genome shotgun (WGS) entry which is preliminary data.</text>
</comment>
<protein>
    <submittedName>
        <fullName evidence="1">Uncharacterized protein</fullName>
    </submittedName>
</protein>
<evidence type="ECO:0000313" key="2">
    <source>
        <dbReference type="Proteomes" id="UP000827976"/>
    </source>
</evidence>
<organism evidence="1 2">
    <name type="scientific">Dioscorea alata</name>
    <name type="common">Purple yam</name>
    <dbReference type="NCBI Taxonomy" id="55571"/>
    <lineage>
        <taxon>Eukaryota</taxon>
        <taxon>Viridiplantae</taxon>
        <taxon>Streptophyta</taxon>
        <taxon>Embryophyta</taxon>
        <taxon>Tracheophyta</taxon>
        <taxon>Spermatophyta</taxon>
        <taxon>Magnoliopsida</taxon>
        <taxon>Liliopsida</taxon>
        <taxon>Dioscoreales</taxon>
        <taxon>Dioscoreaceae</taxon>
        <taxon>Dioscorea</taxon>
    </lineage>
</organism>